<evidence type="ECO:0000256" key="2">
    <source>
        <dbReference type="ARBA" id="ARBA00022525"/>
    </source>
</evidence>
<keyword evidence="6" id="KW-0472">Membrane</keyword>
<keyword evidence="10" id="KW-1185">Reference proteome</keyword>
<evidence type="ECO:0000256" key="6">
    <source>
        <dbReference type="ARBA" id="ARBA00023136"/>
    </source>
</evidence>
<keyword evidence="2 7" id="KW-0964">Secreted</keyword>
<dbReference type="SMART" id="SM00837">
    <property type="entry name" value="DPBB_1"/>
    <property type="match status" value="1"/>
</dbReference>
<keyword evidence="7" id="KW-0961">Cell wall biogenesis/degradation</keyword>
<proteinExistence type="inferred from homology"/>
<organism evidence="9 10">
    <name type="scientific">Papaver somniferum</name>
    <name type="common">Opium poppy</name>
    <dbReference type="NCBI Taxonomy" id="3469"/>
    <lineage>
        <taxon>Eukaryota</taxon>
        <taxon>Viridiplantae</taxon>
        <taxon>Streptophyta</taxon>
        <taxon>Embryophyta</taxon>
        <taxon>Tracheophyta</taxon>
        <taxon>Spermatophyta</taxon>
        <taxon>Magnoliopsida</taxon>
        <taxon>Ranunculales</taxon>
        <taxon>Papaveraceae</taxon>
        <taxon>Papaveroideae</taxon>
        <taxon>Papaver</taxon>
    </lineage>
</organism>
<dbReference type="Gene3D" id="2.40.40.10">
    <property type="entry name" value="RlpA-like domain"/>
    <property type="match status" value="1"/>
</dbReference>
<keyword evidence="3" id="KW-0812">Transmembrane</keyword>
<dbReference type="GO" id="GO:0005576">
    <property type="term" value="C:extracellular region"/>
    <property type="evidence" value="ECO:0007669"/>
    <property type="project" value="InterPro"/>
</dbReference>
<dbReference type="CDD" id="cd22274">
    <property type="entry name" value="DPBB_EXPA_N"/>
    <property type="match status" value="1"/>
</dbReference>
<keyword evidence="4" id="KW-0732">Signal</keyword>
<evidence type="ECO:0000313" key="10">
    <source>
        <dbReference type="Proteomes" id="UP000316621"/>
    </source>
</evidence>
<accession>A0A4Y7KCF7</accession>
<evidence type="ECO:0000259" key="8">
    <source>
        <dbReference type="PROSITE" id="PS50842"/>
    </source>
</evidence>
<evidence type="ECO:0000256" key="4">
    <source>
        <dbReference type="ARBA" id="ARBA00022729"/>
    </source>
</evidence>
<evidence type="ECO:0000256" key="5">
    <source>
        <dbReference type="ARBA" id="ARBA00022989"/>
    </source>
</evidence>
<dbReference type="InterPro" id="IPR000425">
    <property type="entry name" value="MIP"/>
</dbReference>
<dbReference type="GO" id="GO:0015267">
    <property type="term" value="F:channel activity"/>
    <property type="evidence" value="ECO:0007669"/>
    <property type="project" value="InterPro"/>
</dbReference>
<comment type="function">
    <text evidence="7">Causes loosening and extension of plant cell walls by disrupting non-covalent bonding between cellulose microfibrils and matrix glucans. No enzymatic activity has been found.</text>
</comment>
<keyword evidence="7" id="KW-0134">Cell wall</keyword>
<dbReference type="SUPFAM" id="SSF81338">
    <property type="entry name" value="Aquaporin-like"/>
    <property type="match status" value="1"/>
</dbReference>
<dbReference type="InterPro" id="IPR007112">
    <property type="entry name" value="Expansin/allergen_DPBB_dom"/>
</dbReference>
<dbReference type="GO" id="GO:0016020">
    <property type="term" value="C:membrane"/>
    <property type="evidence" value="ECO:0007669"/>
    <property type="project" value="UniProtKB-SubCell"/>
</dbReference>
<dbReference type="InterPro" id="IPR023271">
    <property type="entry name" value="Aquaporin-like"/>
</dbReference>
<dbReference type="PANTHER" id="PTHR31867">
    <property type="entry name" value="EXPANSIN-A15"/>
    <property type="match status" value="1"/>
</dbReference>
<name>A0A4Y7KCF7_PAPSO</name>
<evidence type="ECO:0000256" key="1">
    <source>
        <dbReference type="ARBA" id="ARBA00004141"/>
    </source>
</evidence>
<dbReference type="Proteomes" id="UP000316621">
    <property type="component" value="Chromosome 7"/>
</dbReference>
<evidence type="ECO:0000256" key="7">
    <source>
        <dbReference type="RuleBase" id="RU365023"/>
    </source>
</evidence>
<dbReference type="InterPro" id="IPR002963">
    <property type="entry name" value="Expansin"/>
</dbReference>
<dbReference type="PRINTS" id="PR01226">
    <property type="entry name" value="EXPANSIN"/>
</dbReference>
<dbReference type="Pfam" id="PF03330">
    <property type="entry name" value="DPBB_1"/>
    <property type="match status" value="1"/>
</dbReference>
<dbReference type="SUPFAM" id="SSF50685">
    <property type="entry name" value="Barwin-like endoglucanases"/>
    <property type="match status" value="1"/>
</dbReference>
<dbReference type="InterPro" id="IPR036908">
    <property type="entry name" value="RlpA-like_sf"/>
</dbReference>
<evidence type="ECO:0000313" key="9">
    <source>
        <dbReference type="EMBL" id="RZC71064.1"/>
    </source>
</evidence>
<feature type="domain" description="Expansin-like EG45" evidence="8">
    <location>
        <begin position="156"/>
        <end position="263"/>
    </location>
</feature>
<comment type="subcellular location">
    <subcellularLocation>
        <location evidence="1">Membrane</location>
        <topology evidence="1">Multi-pass membrane protein</topology>
    </subcellularLocation>
    <subcellularLocation>
        <location evidence="7">Secreted</location>
        <location evidence="7">Cell wall</location>
    </subcellularLocation>
    <subcellularLocation>
        <location evidence="7">Membrane</location>
        <topology evidence="7">Peripheral membrane protein</topology>
    </subcellularLocation>
</comment>
<dbReference type="Gramene" id="RZC71064">
    <property type="protein sequence ID" value="RZC71064"/>
    <property type="gene ID" value="C5167_034263"/>
</dbReference>
<dbReference type="AlphaFoldDB" id="A0A4Y7KCF7"/>
<dbReference type="Gene3D" id="1.20.1080.10">
    <property type="entry name" value="Glycerol uptake facilitator protein"/>
    <property type="match status" value="1"/>
</dbReference>
<keyword evidence="5" id="KW-1133">Transmembrane helix</keyword>
<protein>
    <recommendedName>
        <fullName evidence="7">Expansin</fullName>
    </recommendedName>
</protein>
<comment type="similarity">
    <text evidence="7">Belongs to the expansin family. Expansin A subfamily.</text>
</comment>
<dbReference type="PRINTS" id="PR01225">
    <property type="entry name" value="EXPANSNFAMLY"/>
</dbReference>
<dbReference type="PROSITE" id="PS50842">
    <property type="entry name" value="EXPANSIN_EG45"/>
    <property type="match status" value="1"/>
</dbReference>
<dbReference type="Pfam" id="PF00230">
    <property type="entry name" value="MIP"/>
    <property type="match status" value="1"/>
</dbReference>
<reference evidence="9 10" key="1">
    <citation type="journal article" date="2018" name="Science">
        <title>The opium poppy genome and morphinan production.</title>
        <authorList>
            <person name="Guo L."/>
            <person name="Winzer T."/>
            <person name="Yang X."/>
            <person name="Li Y."/>
            <person name="Ning Z."/>
            <person name="He Z."/>
            <person name="Teodor R."/>
            <person name="Lu Y."/>
            <person name="Bowser T.A."/>
            <person name="Graham I.A."/>
            <person name="Ye K."/>
        </authorList>
    </citation>
    <scope>NUCLEOTIDE SEQUENCE [LARGE SCALE GENOMIC DNA]</scope>
    <source>
        <strain evidence="10">cv. HN1</strain>
        <tissue evidence="9">Leaves</tissue>
    </source>
</reference>
<dbReference type="STRING" id="3469.A0A4Y7KCF7"/>
<sequence>MRIRKKKELIIEEDALLKGLKNEQIVMIFGLVYTVYATTIDPKEGSLGTIAPLSIGFIVGANILARGSFDGAFMNPAVSFGPAIVNWTWTNHWMMMRKEQFATKRAAPPNSDTFDVYERLFTRSMSFPYLVGILLAYIKINPSVSDLLGIGECRSSGACGYGNLYSQGYGVQTAALSTTLFNNGVKFCGSCFEIKCANDPHWCYSGSPSILITATNFCPTNFAQASDNGGWCNPPRPHFDLAMPMFLKIAQYRAGIVPVAYRRNLINNPSDWPYCSD</sequence>
<gene>
    <name evidence="9" type="ORF">C5167_034263</name>
</gene>
<dbReference type="InterPro" id="IPR009009">
    <property type="entry name" value="RlpA-like_DPBB"/>
</dbReference>
<dbReference type="EMBL" id="CM010721">
    <property type="protein sequence ID" value="RZC71064.1"/>
    <property type="molecule type" value="Genomic_DNA"/>
</dbReference>
<dbReference type="GO" id="GO:0009664">
    <property type="term" value="P:plant-type cell wall organization"/>
    <property type="evidence" value="ECO:0007669"/>
    <property type="project" value="InterPro"/>
</dbReference>
<evidence type="ECO:0000256" key="3">
    <source>
        <dbReference type="ARBA" id="ARBA00022692"/>
    </source>
</evidence>
<dbReference type="InterPro" id="IPR007118">
    <property type="entry name" value="Expan_Lol_pI"/>
</dbReference>